<dbReference type="AlphaFoldDB" id="A0A6C0D2K7"/>
<feature type="transmembrane region" description="Helical" evidence="1">
    <location>
        <begin position="310"/>
        <end position="327"/>
    </location>
</feature>
<feature type="transmembrane region" description="Helical" evidence="1">
    <location>
        <begin position="426"/>
        <end position="444"/>
    </location>
</feature>
<feature type="transmembrane region" description="Helical" evidence="1">
    <location>
        <begin position="347"/>
        <end position="370"/>
    </location>
</feature>
<keyword evidence="1" id="KW-0812">Transmembrane</keyword>
<keyword evidence="1" id="KW-0472">Membrane</keyword>
<sequence length="445" mass="53320">MHKLYFFLKNKVPNWYRCLMDPKEIPDIPEVSKLCEWMKINVIPSSLEDEDAMNDFCSIGCNLSEVDRHEIIWEYVVFLVLPFHDLTSSHVIPILRDTPFYGARVTENMKRKWNESTKLLNNWFIQIIQRIYTDYIRLYLLSPPPRHTTPTFIHPYYQCKCVIRFHPLRKTFHFHKDNSFVTGILQLPAPGKLLKSSCLPTLYISDQKYTPLSSQQYQQQQMCHEEKNCVLKVHSRTGYHHKTPKKISTNSQIQSRWDKRTVRQRKQYYRQTDNNNNPFISFIFDSPRNANETDLEHLKTFLSKFHQRQFLLSLHLIIVLCIGYICFDVLRKLPSSVTKNNPPLFLLLYSSLIIVFLNQWGILFCMYRLFHLEIPMLLTQILDQSLMKRFIQSNIVFYSLFLFTFFYFVYTTHKNNILTLFSFDKIVIYILYILPFFILLYTLMK</sequence>
<accession>A0A6C0D2K7</accession>
<evidence type="ECO:0000313" key="2">
    <source>
        <dbReference type="EMBL" id="QHT10129.1"/>
    </source>
</evidence>
<proteinExistence type="predicted"/>
<protein>
    <submittedName>
        <fullName evidence="2">Uncharacterized protein</fullName>
    </submittedName>
</protein>
<keyword evidence="1" id="KW-1133">Transmembrane helix</keyword>
<organism evidence="2">
    <name type="scientific">viral metagenome</name>
    <dbReference type="NCBI Taxonomy" id="1070528"/>
    <lineage>
        <taxon>unclassified sequences</taxon>
        <taxon>metagenomes</taxon>
        <taxon>organismal metagenomes</taxon>
    </lineage>
</organism>
<reference evidence="2" key="1">
    <citation type="journal article" date="2020" name="Nature">
        <title>Giant virus diversity and host interactions through global metagenomics.</title>
        <authorList>
            <person name="Schulz F."/>
            <person name="Roux S."/>
            <person name="Paez-Espino D."/>
            <person name="Jungbluth S."/>
            <person name="Walsh D.A."/>
            <person name="Denef V.J."/>
            <person name="McMahon K.D."/>
            <person name="Konstantinidis K.T."/>
            <person name="Eloe-Fadrosh E.A."/>
            <person name="Kyrpides N.C."/>
            <person name="Woyke T."/>
        </authorList>
    </citation>
    <scope>NUCLEOTIDE SEQUENCE</scope>
    <source>
        <strain evidence="2">GVMAG-M-3300023174-104</strain>
    </source>
</reference>
<evidence type="ECO:0000256" key="1">
    <source>
        <dbReference type="SAM" id="Phobius"/>
    </source>
</evidence>
<dbReference type="EMBL" id="MN739518">
    <property type="protein sequence ID" value="QHT10129.1"/>
    <property type="molecule type" value="Genomic_DNA"/>
</dbReference>
<feature type="transmembrane region" description="Helical" evidence="1">
    <location>
        <begin position="391"/>
        <end position="410"/>
    </location>
</feature>
<name>A0A6C0D2K7_9ZZZZ</name>